<dbReference type="GO" id="GO:0008234">
    <property type="term" value="F:cysteine-type peptidase activity"/>
    <property type="evidence" value="ECO:0007669"/>
    <property type="project" value="UniProtKB-KW"/>
</dbReference>
<dbReference type="InterPro" id="IPR038765">
    <property type="entry name" value="Papain-like_cys_pep_sf"/>
</dbReference>
<reference evidence="9" key="1">
    <citation type="submission" date="2018-07" db="EMBL/GenBank/DDBJ databases">
        <title>Comparative genomics of catfishes provides insights into carnivory and benthic adaptation.</title>
        <authorList>
            <person name="Zhang Y."/>
            <person name="Wang D."/>
            <person name="Peng Z."/>
            <person name="Zheng S."/>
            <person name="Shao F."/>
            <person name="Tao W."/>
        </authorList>
    </citation>
    <scope>NUCLEOTIDE SEQUENCE</scope>
    <source>
        <strain evidence="9">Chongqing</strain>
    </source>
</reference>
<name>A0AAD5AM88_SILAS</name>
<keyword evidence="3" id="KW-0378">Hydrolase</keyword>
<dbReference type="PRINTS" id="PR00705">
    <property type="entry name" value="PAPAIN"/>
</dbReference>
<accession>A0AAD5AM88</accession>
<dbReference type="InterPro" id="IPR000668">
    <property type="entry name" value="Peptidase_C1A_C"/>
</dbReference>
<dbReference type="FunFam" id="3.90.70.10:FF:000006">
    <property type="entry name" value="Cathepsin S"/>
    <property type="match status" value="1"/>
</dbReference>
<dbReference type="SUPFAM" id="SSF54001">
    <property type="entry name" value="Cysteine proteinases"/>
    <property type="match status" value="2"/>
</dbReference>
<dbReference type="PROSITE" id="PS00640">
    <property type="entry name" value="THIOL_PROTEASE_ASN"/>
    <property type="match status" value="1"/>
</dbReference>
<evidence type="ECO:0000313" key="10">
    <source>
        <dbReference type="Proteomes" id="UP001205998"/>
    </source>
</evidence>
<dbReference type="InterPro" id="IPR039417">
    <property type="entry name" value="Peptidase_C1A_papain-like"/>
</dbReference>
<dbReference type="PROSITE" id="PS00639">
    <property type="entry name" value="THIOL_PROTEASE_HIS"/>
    <property type="match status" value="1"/>
</dbReference>
<evidence type="ECO:0000259" key="8">
    <source>
        <dbReference type="SMART" id="SM00848"/>
    </source>
</evidence>
<keyword evidence="5" id="KW-0865">Zymogen</keyword>
<keyword evidence="2" id="KW-0645">Protease</keyword>
<evidence type="ECO:0000256" key="5">
    <source>
        <dbReference type="ARBA" id="ARBA00023145"/>
    </source>
</evidence>
<dbReference type="InterPro" id="IPR025661">
    <property type="entry name" value="Pept_asp_AS"/>
</dbReference>
<dbReference type="GO" id="GO:0006508">
    <property type="term" value="P:proteolysis"/>
    <property type="evidence" value="ECO:0007669"/>
    <property type="project" value="UniProtKB-KW"/>
</dbReference>
<comment type="similarity">
    <text evidence="1">Belongs to the peptidase C1 family.</text>
</comment>
<evidence type="ECO:0000256" key="1">
    <source>
        <dbReference type="ARBA" id="ARBA00008455"/>
    </source>
</evidence>
<dbReference type="SMART" id="SM00645">
    <property type="entry name" value="Pept_C1"/>
    <property type="match status" value="2"/>
</dbReference>
<evidence type="ECO:0000256" key="4">
    <source>
        <dbReference type="ARBA" id="ARBA00022807"/>
    </source>
</evidence>
<dbReference type="InterPro" id="IPR013201">
    <property type="entry name" value="Prot_inhib_I29"/>
</dbReference>
<dbReference type="PANTHER" id="PTHR12411">
    <property type="entry name" value="CYSTEINE PROTEASE FAMILY C1-RELATED"/>
    <property type="match status" value="1"/>
</dbReference>
<evidence type="ECO:0000256" key="6">
    <source>
        <dbReference type="ARBA" id="ARBA00023157"/>
    </source>
</evidence>
<dbReference type="Proteomes" id="UP001205998">
    <property type="component" value="Unassembled WGS sequence"/>
</dbReference>
<dbReference type="InterPro" id="IPR013128">
    <property type="entry name" value="Peptidase_C1A"/>
</dbReference>
<dbReference type="PROSITE" id="PS00139">
    <property type="entry name" value="THIOL_PROTEASE_CYS"/>
    <property type="match status" value="2"/>
</dbReference>
<dbReference type="Pfam" id="PF00112">
    <property type="entry name" value="Peptidase_C1"/>
    <property type="match status" value="2"/>
</dbReference>
<evidence type="ECO:0000259" key="7">
    <source>
        <dbReference type="SMART" id="SM00645"/>
    </source>
</evidence>
<dbReference type="Gene3D" id="3.90.70.10">
    <property type="entry name" value="Cysteine proteinases"/>
    <property type="match status" value="2"/>
</dbReference>
<dbReference type="InterPro" id="IPR000169">
    <property type="entry name" value="Pept_cys_AS"/>
</dbReference>
<dbReference type="SMART" id="SM00848">
    <property type="entry name" value="Inhibitor_I29"/>
    <property type="match status" value="1"/>
</dbReference>
<proteinExistence type="inferred from homology"/>
<evidence type="ECO:0000313" key="9">
    <source>
        <dbReference type="EMBL" id="KAI5618786.1"/>
    </source>
</evidence>
<gene>
    <name evidence="9" type="ORF">C0J50_21457</name>
</gene>
<dbReference type="EMBL" id="MU551677">
    <property type="protein sequence ID" value="KAI5618786.1"/>
    <property type="molecule type" value="Genomic_DNA"/>
</dbReference>
<feature type="domain" description="Peptidase C1A papain C-terminal" evidence="7">
    <location>
        <begin position="40"/>
        <end position="211"/>
    </location>
</feature>
<feature type="domain" description="Cathepsin propeptide inhibitor" evidence="8">
    <location>
        <begin position="171"/>
        <end position="231"/>
    </location>
</feature>
<organism evidence="9 10">
    <name type="scientific">Silurus asotus</name>
    <name type="common">Amur catfish</name>
    <name type="synonym">Parasilurus asotus</name>
    <dbReference type="NCBI Taxonomy" id="30991"/>
    <lineage>
        <taxon>Eukaryota</taxon>
        <taxon>Metazoa</taxon>
        <taxon>Chordata</taxon>
        <taxon>Craniata</taxon>
        <taxon>Vertebrata</taxon>
        <taxon>Euteleostomi</taxon>
        <taxon>Actinopterygii</taxon>
        <taxon>Neopterygii</taxon>
        <taxon>Teleostei</taxon>
        <taxon>Ostariophysi</taxon>
        <taxon>Siluriformes</taxon>
        <taxon>Siluridae</taxon>
        <taxon>Silurus</taxon>
    </lineage>
</organism>
<comment type="caution">
    <text evidence="9">The sequence shown here is derived from an EMBL/GenBank/DDBJ whole genome shotgun (WGS) entry which is preliminary data.</text>
</comment>
<dbReference type="CDD" id="cd02248">
    <property type="entry name" value="Peptidase_C1A"/>
    <property type="match status" value="2"/>
</dbReference>
<dbReference type="Pfam" id="PF08246">
    <property type="entry name" value="Inhibitor_I29"/>
    <property type="match status" value="1"/>
</dbReference>
<keyword evidence="10" id="KW-1185">Reference proteome</keyword>
<keyword evidence="4" id="KW-0788">Thiol protease</keyword>
<evidence type="ECO:0000256" key="3">
    <source>
        <dbReference type="ARBA" id="ARBA00022801"/>
    </source>
</evidence>
<dbReference type="InterPro" id="IPR025660">
    <property type="entry name" value="Pept_his_AS"/>
</dbReference>
<keyword evidence="6" id="KW-1015">Disulfide bond</keyword>
<feature type="domain" description="Peptidase C1A papain C-terminal" evidence="7">
    <location>
        <begin position="261"/>
        <end position="476"/>
    </location>
</feature>
<evidence type="ECO:0000256" key="2">
    <source>
        <dbReference type="ARBA" id="ARBA00022670"/>
    </source>
</evidence>
<dbReference type="AlphaFoldDB" id="A0AAD5AM88"/>
<sequence length="477" mass="53825">MFQSNQEYRESVLQGCLASFNRTQKHSAATFRQQEGGIDLPQTVDWRKKGYVTEVKDQMNCGCCWAFSATGSLDGQTFRKTGKLVSLSEQQLVDCSHQYGNMGCNGGWMDQAFKYIEDYGIDTEESYPYEARKKSRKFQETHEMRMKVLIIITSLVVLVSPGSVYEEDLEFDVWKLKFGKIYKTVEEKYKRKMTWMENHKLVMAHNILADQGIKSYRLGMTFFADMDNQEYRASVFKGCLGSFNRTKKHSTLTFVRGGGVLPKTVDWRKKGYVTKIKDQKDCGSCWAFSATGALEGQTRRKTGKLVSLSEQQLVDCSGDYGNYGCMGGLMNSAFDYVKDNNGIDTEKSYPYEAIDNDCRFNPETVAATCTGYVDIKSGDEKALQEAVATIGPISVAIDAGHSSFQLYKSGIYNEPKCSSTWLDHGVLAVGYGKKNKKDYWLVKNSWGLNWGENGYIMMSRNKKNQCGIATNASYPLV</sequence>
<protein>
    <submittedName>
        <fullName evidence="9">Cathepsin L.1</fullName>
    </submittedName>
</protein>